<keyword evidence="2" id="KW-1185">Reference proteome</keyword>
<dbReference type="Proteomes" id="UP000199440">
    <property type="component" value="Unassembled WGS sequence"/>
</dbReference>
<accession>A0A1G9NA50</accession>
<reference evidence="1 2" key="1">
    <citation type="submission" date="2016-10" db="EMBL/GenBank/DDBJ databases">
        <authorList>
            <person name="de Groot N.N."/>
        </authorList>
    </citation>
    <scope>NUCLEOTIDE SEQUENCE [LARGE SCALE GENOMIC DNA]</scope>
    <source>
        <strain evidence="1 2">DSM 19886</strain>
    </source>
</reference>
<protein>
    <submittedName>
        <fullName evidence="1">Uncharacterized protein</fullName>
    </submittedName>
</protein>
<dbReference type="EMBL" id="FNGV01000003">
    <property type="protein sequence ID" value="SDL83243.1"/>
    <property type="molecule type" value="Genomic_DNA"/>
</dbReference>
<gene>
    <name evidence="1" type="ORF">SAMN04488514_10391</name>
</gene>
<sequence length="41" mass="4849">MEIRTNMKSNSHRNLIELLGFKKMNTIENRALTTKDHLFTT</sequence>
<organism evidence="1 2">
    <name type="scientific">Kriegella aquimaris</name>
    <dbReference type="NCBI Taxonomy" id="192904"/>
    <lineage>
        <taxon>Bacteria</taxon>
        <taxon>Pseudomonadati</taxon>
        <taxon>Bacteroidota</taxon>
        <taxon>Flavobacteriia</taxon>
        <taxon>Flavobacteriales</taxon>
        <taxon>Flavobacteriaceae</taxon>
        <taxon>Kriegella</taxon>
    </lineage>
</organism>
<evidence type="ECO:0000313" key="2">
    <source>
        <dbReference type="Proteomes" id="UP000199440"/>
    </source>
</evidence>
<name>A0A1G9NA50_9FLAO</name>
<evidence type="ECO:0000313" key="1">
    <source>
        <dbReference type="EMBL" id="SDL83243.1"/>
    </source>
</evidence>
<dbReference type="AlphaFoldDB" id="A0A1G9NA50"/>
<dbReference type="STRING" id="192904.SAMN04488514_10391"/>
<proteinExistence type="predicted"/>